<name>A0A0B6ZVK2_9EUPU</name>
<dbReference type="AlphaFoldDB" id="A0A0B6ZVK2"/>
<reference evidence="1" key="1">
    <citation type="submission" date="2014-12" db="EMBL/GenBank/DDBJ databases">
        <title>Insight into the proteome of Arion vulgaris.</title>
        <authorList>
            <person name="Aradska J."/>
            <person name="Bulat T."/>
            <person name="Smidak R."/>
            <person name="Sarate P."/>
            <person name="Gangsoo J."/>
            <person name="Sialana F."/>
            <person name="Bilban M."/>
            <person name="Lubec G."/>
        </authorList>
    </citation>
    <scope>NUCLEOTIDE SEQUENCE</scope>
    <source>
        <tissue evidence="1">Skin</tissue>
    </source>
</reference>
<protein>
    <submittedName>
        <fullName evidence="1">Uncharacterized protein</fullName>
    </submittedName>
</protein>
<feature type="non-terminal residue" evidence="1">
    <location>
        <position position="1"/>
    </location>
</feature>
<evidence type="ECO:0000313" key="1">
    <source>
        <dbReference type="EMBL" id="CEK71810.1"/>
    </source>
</evidence>
<proteinExistence type="predicted"/>
<gene>
    <name evidence="1" type="primary">ORF79919</name>
</gene>
<sequence>PSSGMDKLFDNDECSNGAIDPAVIKCLDCQVRKMKLTGMEKHKVVSVAKGLSHFLASRKFKSGQHCSVQECIFSRDPLG</sequence>
<accession>A0A0B6ZVK2</accession>
<organism evidence="1">
    <name type="scientific">Arion vulgaris</name>
    <dbReference type="NCBI Taxonomy" id="1028688"/>
    <lineage>
        <taxon>Eukaryota</taxon>
        <taxon>Metazoa</taxon>
        <taxon>Spiralia</taxon>
        <taxon>Lophotrochozoa</taxon>
        <taxon>Mollusca</taxon>
        <taxon>Gastropoda</taxon>
        <taxon>Heterobranchia</taxon>
        <taxon>Euthyneura</taxon>
        <taxon>Panpulmonata</taxon>
        <taxon>Eupulmonata</taxon>
        <taxon>Stylommatophora</taxon>
        <taxon>Helicina</taxon>
        <taxon>Arionoidea</taxon>
        <taxon>Arionidae</taxon>
        <taxon>Arion</taxon>
    </lineage>
</organism>
<feature type="non-terminal residue" evidence="1">
    <location>
        <position position="79"/>
    </location>
</feature>
<dbReference type="EMBL" id="HACG01024945">
    <property type="protein sequence ID" value="CEK71810.1"/>
    <property type="molecule type" value="Transcribed_RNA"/>
</dbReference>